<dbReference type="PROSITE" id="PS50836">
    <property type="entry name" value="DOMON"/>
    <property type="match status" value="1"/>
</dbReference>
<evidence type="ECO:0000256" key="1">
    <source>
        <dbReference type="SAM" id="MobiDB-lite"/>
    </source>
</evidence>
<name>A0A4Q4TCE0_9PEZI</name>
<dbReference type="InterPro" id="IPR005018">
    <property type="entry name" value="DOMON_domain"/>
</dbReference>
<keyword evidence="2" id="KW-0472">Membrane</keyword>
<feature type="transmembrane region" description="Helical" evidence="2">
    <location>
        <begin position="374"/>
        <end position="395"/>
    </location>
</feature>
<keyword evidence="2" id="KW-0812">Transmembrane</keyword>
<dbReference type="AlphaFoldDB" id="A0A4Q4TCE0"/>
<keyword evidence="3" id="KW-0732">Signal</keyword>
<keyword evidence="6" id="KW-1185">Reference proteome</keyword>
<organism evidence="5 6">
    <name type="scientific">Monosporascus ibericus</name>
    <dbReference type="NCBI Taxonomy" id="155417"/>
    <lineage>
        <taxon>Eukaryota</taxon>
        <taxon>Fungi</taxon>
        <taxon>Dikarya</taxon>
        <taxon>Ascomycota</taxon>
        <taxon>Pezizomycotina</taxon>
        <taxon>Sordariomycetes</taxon>
        <taxon>Xylariomycetidae</taxon>
        <taxon>Xylariales</taxon>
        <taxon>Xylariales incertae sedis</taxon>
        <taxon>Monosporascus</taxon>
    </lineage>
</organism>
<dbReference type="PANTHER" id="PTHR47797:SF4">
    <property type="entry name" value="DOMON DOMAIN-CONTAINING PROTEIN"/>
    <property type="match status" value="1"/>
</dbReference>
<evidence type="ECO:0000256" key="3">
    <source>
        <dbReference type="SAM" id="SignalP"/>
    </source>
</evidence>
<dbReference type="PANTHER" id="PTHR47797">
    <property type="entry name" value="DEHYDROGENASE, PUTATIVE (AFU_ORTHOLOGUE AFUA_8G05805)-RELATED"/>
    <property type="match status" value="1"/>
</dbReference>
<dbReference type="Proteomes" id="UP000293360">
    <property type="component" value="Unassembled WGS sequence"/>
</dbReference>
<dbReference type="OrthoDB" id="19261at2759"/>
<dbReference type="CDD" id="cd08760">
    <property type="entry name" value="Cyt_b561_FRRS1_like"/>
    <property type="match status" value="1"/>
</dbReference>
<protein>
    <recommendedName>
        <fullName evidence="4">DOMON domain-containing protein</fullName>
    </recommendedName>
</protein>
<feature type="domain" description="DOMON" evidence="4">
    <location>
        <begin position="38"/>
        <end position="163"/>
    </location>
</feature>
<dbReference type="STRING" id="155417.A0A4Q4TCE0"/>
<feature type="region of interest" description="Disordered" evidence="1">
    <location>
        <begin position="197"/>
        <end position="228"/>
    </location>
</feature>
<dbReference type="EMBL" id="QJNU01000220">
    <property type="protein sequence ID" value="RYP04208.1"/>
    <property type="molecule type" value="Genomic_DNA"/>
</dbReference>
<comment type="caution">
    <text evidence="5">The sequence shown here is derived from an EMBL/GenBank/DDBJ whole genome shotgun (WGS) entry which is preliminary data.</text>
</comment>
<dbReference type="InterPro" id="IPR015920">
    <property type="entry name" value="Cellobiose_DH-like_cyt"/>
</dbReference>
<accession>A0A4Q4TCE0</accession>
<evidence type="ECO:0000256" key="2">
    <source>
        <dbReference type="SAM" id="Phobius"/>
    </source>
</evidence>
<feature type="transmembrane region" description="Helical" evidence="2">
    <location>
        <begin position="276"/>
        <end position="297"/>
    </location>
</feature>
<feature type="region of interest" description="Disordered" evidence="1">
    <location>
        <begin position="406"/>
        <end position="436"/>
    </location>
</feature>
<feature type="compositionally biased region" description="Basic and acidic residues" evidence="1">
    <location>
        <begin position="426"/>
        <end position="436"/>
    </location>
</feature>
<evidence type="ECO:0000259" key="4">
    <source>
        <dbReference type="PROSITE" id="PS50836"/>
    </source>
</evidence>
<keyword evidence="2" id="KW-1133">Transmembrane helix</keyword>
<evidence type="ECO:0000313" key="5">
    <source>
        <dbReference type="EMBL" id="RYP04208.1"/>
    </source>
</evidence>
<feature type="transmembrane region" description="Helical" evidence="2">
    <location>
        <begin position="309"/>
        <end position="327"/>
    </location>
</feature>
<feature type="transmembrane region" description="Helical" evidence="2">
    <location>
        <begin position="248"/>
        <end position="269"/>
    </location>
</feature>
<gene>
    <name evidence="5" type="ORF">DL764_004598</name>
</gene>
<feature type="signal peptide" evidence="3">
    <location>
        <begin position="1"/>
        <end position="16"/>
    </location>
</feature>
<dbReference type="Gene3D" id="2.60.40.1210">
    <property type="entry name" value="Cellobiose dehydrogenase, cytochrome domain"/>
    <property type="match status" value="1"/>
</dbReference>
<reference evidence="5 6" key="1">
    <citation type="submission" date="2018-06" db="EMBL/GenBank/DDBJ databases">
        <title>Complete Genomes of Monosporascus.</title>
        <authorList>
            <person name="Robinson A.J."/>
            <person name="Natvig D.O."/>
        </authorList>
    </citation>
    <scope>NUCLEOTIDE SEQUENCE [LARGE SCALE GENOMIC DNA]</scope>
    <source>
        <strain evidence="5 6">CBS 110550</strain>
    </source>
</reference>
<dbReference type="SUPFAM" id="SSF49344">
    <property type="entry name" value="CBD9-like"/>
    <property type="match status" value="1"/>
</dbReference>
<feature type="chain" id="PRO_5020886838" description="DOMON domain-containing protein" evidence="3">
    <location>
        <begin position="17"/>
        <end position="436"/>
    </location>
</feature>
<dbReference type="SMART" id="SM00664">
    <property type="entry name" value="DoH"/>
    <property type="match status" value="1"/>
</dbReference>
<sequence length="436" mass="46109">MYKPLATAALFAVALARSTRTSGAPAVYCPDAVEDVCYSIAVPERSASSGSGNIYIQLRAPTTYQWIGLGQGSGMTGANMFLLYADGTGNVTVSPRAGTGRVPPLENPNTEIEVLAGSGIVEDGSGGEMMVANFRCGNCDSWAGGQMSLTGTATSWIVAWREGPALNTLDRDAAIQQHDSVGQFTLDLTQATVGEDSNPYVGGRGGGPQNSDSSGDGSEGVGAPANGDGAVTPVGVNRSLVRILTAHWVIMFIVWLILFPLGSVLMPLFGNWIFHATWQSVTFVLMWVGFALGRFAFNRFGETGSTHTNFGTVIVCLMVLQPIGGYMHHRYFLQHKRRGAISHVHIWYGRALMLMGVVNGGLGIRWAADGEIRGSPLMIAYSVVAAGMAVIYLGGKGFGVARRRRRGAAAAEKDTNSSVDGNGEAARADGPRRPFP</sequence>
<evidence type="ECO:0000313" key="6">
    <source>
        <dbReference type="Proteomes" id="UP000293360"/>
    </source>
</evidence>
<proteinExistence type="predicted"/>
<feature type="transmembrane region" description="Helical" evidence="2">
    <location>
        <begin position="347"/>
        <end position="368"/>
    </location>
</feature>
<dbReference type="Pfam" id="PF16010">
    <property type="entry name" value="CDH-cyt"/>
    <property type="match status" value="1"/>
</dbReference>
<dbReference type="CDD" id="cd09630">
    <property type="entry name" value="CDH_like_cytochrome"/>
    <property type="match status" value="1"/>
</dbReference>
<dbReference type="Gene3D" id="1.20.120.1770">
    <property type="match status" value="1"/>
</dbReference>